<dbReference type="InterPro" id="IPR029039">
    <property type="entry name" value="Flavoprotein-like_sf"/>
</dbReference>
<keyword evidence="5" id="KW-1185">Reference proteome</keyword>
<dbReference type="SUPFAM" id="SSF52218">
    <property type="entry name" value="Flavoproteins"/>
    <property type="match status" value="1"/>
</dbReference>
<proteinExistence type="inferred from homology"/>
<dbReference type="OrthoDB" id="26889at2759"/>
<comment type="similarity">
    <text evidence="1">Belongs to the NAD(P)H dehydrogenase (quinone) family.</text>
</comment>
<evidence type="ECO:0000256" key="2">
    <source>
        <dbReference type="ARBA" id="ARBA00023002"/>
    </source>
</evidence>
<dbReference type="Gene3D" id="3.40.50.360">
    <property type="match status" value="1"/>
</dbReference>
<dbReference type="InterPro" id="IPR051545">
    <property type="entry name" value="NAD(P)H_dehydrogenase_qn"/>
</dbReference>
<dbReference type="GO" id="GO:0005829">
    <property type="term" value="C:cytosol"/>
    <property type="evidence" value="ECO:0007669"/>
    <property type="project" value="TreeGrafter"/>
</dbReference>
<reference evidence="4" key="1">
    <citation type="journal article" date="2020" name="Stud. Mycol.">
        <title>101 Dothideomycetes genomes: a test case for predicting lifestyles and emergence of pathogens.</title>
        <authorList>
            <person name="Haridas S."/>
            <person name="Albert R."/>
            <person name="Binder M."/>
            <person name="Bloem J."/>
            <person name="Labutti K."/>
            <person name="Salamov A."/>
            <person name="Andreopoulos B."/>
            <person name="Baker S."/>
            <person name="Barry K."/>
            <person name="Bills G."/>
            <person name="Bluhm B."/>
            <person name="Cannon C."/>
            <person name="Castanera R."/>
            <person name="Culley D."/>
            <person name="Daum C."/>
            <person name="Ezra D."/>
            <person name="Gonzalez J."/>
            <person name="Henrissat B."/>
            <person name="Kuo A."/>
            <person name="Liang C."/>
            <person name="Lipzen A."/>
            <person name="Lutzoni F."/>
            <person name="Magnuson J."/>
            <person name="Mondo S."/>
            <person name="Nolan M."/>
            <person name="Ohm R."/>
            <person name="Pangilinan J."/>
            <person name="Park H.-J."/>
            <person name="Ramirez L."/>
            <person name="Alfaro M."/>
            <person name="Sun H."/>
            <person name="Tritt A."/>
            <person name="Yoshinaga Y."/>
            <person name="Zwiers L.-H."/>
            <person name="Turgeon B."/>
            <person name="Goodwin S."/>
            <person name="Spatafora J."/>
            <person name="Crous P."/>
            <person name="Grigoriev I."/>
        </authorList>
    </citation>
    <scope>NUCLEOTIDE SEQUENCE</scope>
    <source>
        <strain evidence="4">CBS 107.79</strain>
    </source>
</reference>
<evidence type="ECO:0000313" key="4">
    <source>
        <dbReference type="EMBL" id="KAF1965469.1"/>
    </source>
</evidence>
<dbReference type="GO" id="GO:0003955">
    <property type="term" value="F:NAD(P)H dehydrogenase (quinone) activity"/>
    <property type="evidence" value="ECO:0007669"/>
    <property type="project" value="TreeGrafter"/>
</dbReference>
<evidence type="ECO:0000313" key="5">
    <source>
        <dbReference type="Proteomes" id="UP000800036"/>
    </source>
</evidence>
<dbReference type="Pfam" id="PF02525">
    <property type="entry name" value="Flavodoxin_2"/>
    <property type="match status" value="1"/>
</dbReference>
<name>A0A6A5UNG3_9PLEO</name>
<keyword evidence="2" id="KW-0560">Oxidoreductase</keyword>
<protein>
    <recommendedName>
        <fullName evidence="3">Flavodoxin-like fold domain-containing protein</fullName>
    </recommendedName>
</protein>
<dbReference type="PANTHER" id="PTHR10204:SF34">
    <property type="entry name" value="NAD(P)H DEHYDROGENASE [QUINONE] 1 ISOFORM 1"/>
    <property type="match status" value="1"/>
</dbReference>
<dbReference type="PANTHER" id="PTHR10204">
    <property type="entry name" value="NAD P H OXIDOREDUCTASE-RELATED"/>
    <property type="match status" value="1"/>
</dbReference>
<dbReference type="AlphaFoldDB" id="A0A6A5UNG3"/>
<sequence>MAEEAGRQTLLVVAKHHCRWSAYELDQHGHEIQISYLYRMQWKSEIDRTNFGDLPTDARLRVTRASFSSYALGSLIEYIDRVFTKNFAYGVSEPGNKRQDLYGGSRLEGKRGMLVTTVGGKESNYSARGIHGPIDDVLFPINHGMLHFTGFEVLPPVVAYNADQLDEAGFDRLATVVRERMRSLDSTAPIPFWTRKSGDYLIPELTLRDGLEREGAIGFALHRE</sequence>
<evidence type="ECO:0000259" key="3">
    <source>
        <dbReference type="Pfam" id="PF02525"/>
    </source>
</evidence>
<dbReference type="Proteomes" id="UP000800036">
    <property type="component" value="Unassembled WGS sequence"/>
</dbReference>
<feature type="domain" description="Flavodoxin-like fold" evidence="3">
    <location>
        <begin position="77"/>
        <end position="168"/>
    </location>
</feature>
<accession>A0A6A5UNG3</accession>
<dbReference type="EMBL" id="ML976761">
    <property type="protein sequence ID" value="KAF1965469.1"/>
    <property type="molecule type" value="Genomic_DNA"/>
</dbReference>
<organism evidence="4 5">
    <name type="scientific">Bimuria novae-zelandiae CBS 107.79</name>
    <dbReference type="NCBI Taxonomy" id="1447943"/>
    <lineage>
        <taxon>Eukaryota</taxon>
        <taxon>Fungi</taxon>
        <taxon>Dikarya</taxon>
        <taxon>Ascomycota</taxon>
        <taxon>Pezizomycotina</taxon>
        <taxon>Dothideomycetes</taxon>
        <taxon>Pleosporomycetidae</taxon>
        <taxon>Pleosporales</taxon>
        <taxon>Massarineae</taxon>
        <taxon>Didymosphaeriaceae</taxon>
        <taxon>Bimuria</taxon>
    </lineage>
</organism>
<evidence type="ECO:0000256" key="1">
    <source>
        <dbReference type="ARBA" id="ARBA00006252"/>
    </source>
</evidence>
<dbReference type="InterPro" id="IPR003680">
    <property type="entry name" value="Flavodoxin_fold"/>
</dbReference>
<gene>
    <name evidence="4" type="ORF">BU23DRAFT_627440</name>
</gene>